<dbReference type="EMBL" id="BSXS01002008">
    <property type="protein sequence ID" value="GME77930.1"/>
    <property type="molecule type" value="Genomic_DNA"/>
</dbReference>
<keyword evidence="2" id="KW-1185">Reference proteome</keyword>
<evidence type="ECO:0000313" key="2">
    <source>
        <dbReference type="Proteomes" id="UP001165064"/>
    </source>
</evidence>
<proteinExistence type="predicted"/>
<protein>
    <submittedName>
        <fullName evidence="1">Unnamed protein product</fullName>
    </submittedName>
</protein>
<evidence type="ECO:0000313" key="1">
    <source>
        <dbReference type="EMBL" id="GME77930.1"/>
    </source>
</evidence>
<accession>A0ACB5T063</accession>
<gene>
    <name evidence="1" type="ORF">Amon02_000323400</name>
</gene>
<reference evidence="1" key="1">
    <citation type="submission" date="2023-04" db="EMBL/GenBank/DDBJ databases">
        <title>Ambrosiozyma monospora NBRC 10751.</title>
        <authorList>
            <person name="Ichikawa N."/>
            <person name="Sato H."/>
            <person name="Tonouchi N."/>
        </authorList>
    </citation>
    <scope>NUCLEOTIDE SEQUENCE</scope>
    <source>
        <strain evidence="1">NBRC 10751</strain>
    </source>
</reference>
<organism evidence="1 2">
    <name type="scientific">Ambrosiozyma monospora</name>
    <name type="common">Yeast</name>
    <name type="synonym">Endomycopsis monosporus</name>
    <dbReference type="NCBI Taxonomy" id="43982"/>
    <lineage>
        <taxon>Eukaryota</taxon>
        <taxon>Fungi</taxon>
        <taxon>Dikarya</taxon>
        <taxon>Ascomycota</taxon>
        <taxon>Saccharomycotina</taxon>
        <taxon>Pichiomycetes</taxon>
        <taxon>Pichiales</taxon>
        <taxon>Pichiaceae</taxon>
        <taxon>Ambrosiozyma</taxon>
    </lineage>
</organism>
<sequence>MNNNNLSPTKLNAIPAPDLNHPSSKSTSPTRSSVPPAIPSSPQKSNEEEEDSPFIDIETFKKKKVNTSPIDRKEIRECKDTLSQLINSTSSSSSEFESDIEEVSEIGSEVNEETGSTNDDEFHTPTSDRIADTTEAQQHISSKMDDSKSLDLTKGHMSSPVSNSTASSLPSRLGHKKKSSSKSHKIEVDDDGESLIELRSELQHLMQMNKQNINEIESLLESVEHPIYTDPQPQSQPQTQSQSQSQQNQNQNTQQSTTLSMRHKKSQTLRSKFSTSRFLSLAEINSISPPETARSSTQPQHRAGNITPTPPTPANTITTSFNLQDTTPIHHSPSKHAVGVSGPGGYDDDTVMKFDFAESDQYGLKKLIESTQRLIQRQIEVEVDDDDGDDDGEGEGDEKNFVSVAQINPETYENACEVRNALNMLVRTL</sequence>
<dbReference type="Proteomes" id="UP001165064">
    <property type="component" value="Unassembled WGS sequence"/>
</dbReference>
<comment type="caution">
    <text evidence="1">The sequence shown here is derived from an EMBL/GenBank/DDBJ whole genome shotgun (WGS) entry which is preliminary data.</text>
</comment>
<name>A0ACB5T063_AMBMO</name>